<gene>
    <name evidence="1" type="ORF">GCM10007380_03250</name>
</gene>
<protein>
    <recommendedName>
        <fullName evidence="3">Sporulation lipoprotein YhcN/YlaJ</fullName>
    </recommendedName>
</protein>
<organism evidence="1 2">
    <name type="scientific">Gottfriedia solisilvae</name>
    <dbReference type="NCBI Taxonomy" id="1516104"/>
    <lineage>
        <taxon>Bacteria</taxon>
        <taxon>Bacillati</taxon>
        <taxon>Bacillota</taxon>
        <taxon>Bacilli</taxon>
        <taxon>Bacillales</taxon>
        <taxon>Bacillaceae</taxon>
        <taxon>Gottfriedia</taxon>
    </lineage>
</organism>
<evidence type="ECO:0008006" key="3">
    <source>
        <dbReference type="Google" id="ProtNLM"/>
    </source>
</evidence>
<keyword evidence="2" id="KW-1185">Reference proteome</keyword>
<evidence type="ECO:0000313" key="2">
    <source>
        <dbReference type="Proteomes" id="UP000626244"/>
    </source>
</evidence>
<accession>A0A8J3EZQ2</accession>
<reference evidence="2" key="1">
    <citation type="journal article" date="2019" name="Int. J. Syst. Evol. Microbiol.">
        <title>The Global Catalogue of Microorganisms (GCM) 10K type strain sequencing project: providing services to taxonomists for standard genome sequencing and annotation.</title>
        <authorList>
            <consortium name="The Broad Institute Genomics Platform"/>
            <consortium name="The Broad Institute Genome Sequencing Center for Infectious Disease"/>
            <person name="Wu L."/>
            <person name="Ma J."/>
        </authorList>
    </citation>
    <scope>NUCLEOTIDE SEQUENCE [LARGE SCALE GENOMIC DNA]</scope>
    <source>
        <strain evidence="2">CGMCC 1.14993</strain>
    </source>
</reference>
<dbReference type="InterPro" id="IPR019076">
    <property type="entry name" value="Spore_lipoprot_YhcN/YlaJ-like"/>
</dbReference>
<dbReference type="EMBL" id="BMHB01000001">
    <property type="protein sequence ID" value="GGI10528.1"/>
    <property type="molecule type" value="Genomic_DNA"/>
</dbReference>
<dbReference type="PROSITE" id="PS51257">
    <property type="entry name" value="PROKAR_LIPOPROTEIN"/>
    <property type="match status" value="1"/>
</dbReference>
<dbReference type="Proteomes" id="UP000626244">
    <property type="component" value="Unassembled WGS sequence"/>
</dbReference>
<dbReference type="RefSeq" id="WP_087998624.1">
    <property type="nucleotide sequence ID" value="NZ_BMHB01000001.1"/>
</dbReference>
<dbReference type="OrthoDB" id="2820834at2"/>
<dbReference type="Pfam" id="PF09580">
    <property type="entry name" value="Spore_YhcN_YlaJ"/>
    <property type="match status" value="1"/>
</dbReference>
<sequence length="257" mass="29041">MNKKGLIVATGTVITALALSGCGTDNNAMNDRNDKVGYERVNFDNRPTNPYAVNERYVNDLNYPNNRDMYAKQNVHFGNDRINEGLNSEYKNDGIIRDGKTARNANNYNNQYSLTDQTRYNTTNNVNDNSLIPFTNISTNTRMNEGDRIYADQISKRVEQMTNVNDAKTIVVGDQLLVAVDLTNKNVDEGALRSKIKNTLSPYTSGKKVYVTFDGNVRNDIMNIPNDTNNIIRNTKNDVKDMYQDVKRGVKDITTNK</sequence>
<comment type="caution">
    <text evidence="1">The sequence shown here is derived from an EMBL/GenBank/DDBJ whole genome shotgun (WGS) entry which is preliminary data.</text>
</comment>
<proteinExistence type="predicted"/>
<name>A0A8J3EZQ2_9BACI</name>
<evidence type="ECO:0000313" key="1">
    <source>
        <dbReference type="EMBL" id="GGI10528.1"/>
    </source>
</evidence>
<dbReference type="AlphaFoldDB" id="A0A8J3EZQ2"/>